<dbReference type="InterPro" id="IPR050360">
    <property type="entry name" value="MFS_Sugar_Transporters"/>
</dbReference>
<evidence type="ECO:0000256" key="2">
    <source>
        <dbReference type="ARBA" id="ARBA00010992"/>
    </source>
</evidence>
<protein>
    <recommendedName>
        <fullName evidence="10">Major facilitator superfamily (MFS) profile domain-containing protein</fullName>
    </recommendedName>
</protein>
<reference evidence="11 12" key="1">
    <citation type="submission" date="2018-02" db="EMBL/GenBank/DDBJ databases">
        <title>Genome sequence of the basidiomycete white-rot fungus Phlebia centrifuga.</title>
        <authorList>
            <person name="Granchi Z."/>
            <person name="Peng M."/>
            <person name="de Vries R.P."/>
            <person name="Hilden K."/>
            <person name="Makela M.R."/>
            <person name="Grigoriev I."/>
            <person name="Riley R."/>
        </authorList>
    </citation>
    <scope>NUCLEOTIDE SEQUENCE [LARGE SCALE GENOMIC DNA]</scope>
    <source>
        <strain evidence="11 12">FBCC195</strain>
    </source>
</reference>
<dbReference type="Gene3D" id="1.20.1250.20">
    <property type="entry name" value="MFS general substrate transporter like domains"/>
    <property type="match status" value="2"/>
</dbReference>
<dbReference type="NCBIfam" id="TIGR00879">
    <property type="entry name" value="SP"/>
    <property type="match status" value="1"/>
</dbReference>
<proteinExistence type="inferred from homology"/>
<dbReference type="InterPro" id="IPR020846">
    <property type="entry name" value="MFS_dom"/>
</dbReference>
<dbReference type="STRING" id="98765.A0A2R6P0A3"/>
<keyword evidence="5 9" id="KW-1133">Transmembrane helix</keyword>
<evidence type="ECO:0000259" key="10">
    <source>
        <dbReference type="PROSITE" id="PS50850"/>
    </source>
</evidence>
<feature type="transmembrane region" description="Helical" evidence="9">
    <location>
        <begin position="447"/>
        <end position="468"/>
    </location>
</feature>
<feature type="transmembrane region" description="Helical" evidence="9">
    <location>
        <begin position="418"/>
        <end position="435"/>
    </location>
</feature>
<feature type="transmembrane region" description="Helical" evidence="9">
    <location>
        <begin position="350"/>
        <end position="370"/>
    </location>
</feature>
<keyword evidence="12" id="KW-1185">Reference proteome</keyword>
<dbReference type="InterPro" id="IPR005829">
    <property type="entry name" value="Sugar_transporter_CS"/>
</dbReference>
<dbReference type="PROSITE" id="PS00217">
    <property type="entry name" value="SUGAR_TRANSPORT_2"/>
    <property type="match status" value="1"/>
</dbReference>
<gene>
    <name evidence="11" type="ORF">PHLCEN_2v6196</name>
</gene>
<dbReference type="Proteomes" id="UP000186601">
    <property type="component" value="Unassembled WGS sequence"/>
</dbReference>
<evidence type="ECO:0000256" key="6">
    <source>
        <dbReference type="ARBA" id="ARBA00023136"/>
    </source>
</evidence>
<feature type="transmembrane region" description="Helical" evidence="9">
    <location>
        <begin position="126"/>
        <end position="147"/>
    </location>
</feature>
<feature type="transmembrane region" description="Helical" evidence="9">
    <location>
        <begin position="159"/>
        <end position="179"/>
    </location>
</feature>
<dbReference type="InterPro" id="IPR003663">
    <property type="entry name" value="Sugar/inositol_transpt"/>
</dbReference>
<evidence type="ECO:0000313" key="11">
    <source>
        <dbReference type="EMBL" id="PSR82021.1"/>
    </source>
</evidence>
<feature type="transmembrane region" description="Helical" evidence="9">
    <location>
        <begin position="63"/>
        <end position="87"/>
    </location>
</feature>
<name>A0A2R6P0A3_9APHY</name>
<sequence length="537" mass="57967">MGFKNQLAEIARYRHAYAIAASASMGSIFYGWDIGLIGGVLALPAFKTYFGLNKMSASAQADLSGNIVAILQGGSFFGALSIGYLAGKFGRKPTLIASGIIYIIGSLIQALVGIGTSPAVALRVLYFSRFFAGIGVGMVSALAPMYVSESVPKSIRGRCTGMIQLANNIGIMLSFWVNYSASKDITITNMQWRMPFIVQLVPGVIFIFLMAFQPESPRFLVENGKYDRAARSLASASGCSPGDPSVLFTLEEIKADFEGKERTPLFKQLRMMGESRTTALRCFIPSLVMFWQQATGTNAINYFSPSIFASLGISGTTSGLFATGVYGVVKTISVALVLAFAVEGLGRKKCLLYGSLGQGAMMLWIGGYSGLHPQPTVVPASYVSIVAVYLYAVFYCIGWGPLGWVVAAEVAPNHVRTAALAVAIGVNWLFSFTVSKLTPIMLQKITYGTFLTFGVFCLMMATWTYFCLPETRGYALEDIRYLFEQDVVVRALEDAPGGKIFLGQKRAVPVAELKAAAELGSDIGVKDVKEDHEEEKV</sequence>
<keyword evidence="6 9" id="KW-0472">Membrane</keyword>
<feature type="transmembrane region" description="Helical" evidence="9">
    <location>
        <begin position="191"/>
        <end position="212"/>
    </location>
</feature>
<dbReference type="SUPFAM" id="SSF103473">
    <property type="entry name" value="MFS general substrate transporter"/>
    <property type="match status" value="1"/>
</dbReference>
<accession>A0A2R6P0A3</accession>
<evidence type="ECO:0000256" key="5">
    <source>
        <dbReference type="ARBA" id="ARBA00022989"/>
    </source>
</evidence>
<dbReference type="PROSITE" id="PS00216">
    <property type="entry name" value="SUGAR_TRANSPORT_1"/>
    <property type="match status" value="1"/>
</dbReference>
<comment type="subcellular location">
    <subcellularLocation>
        <location evidence="1">Membrane</location>
        <topology evidence="1">Multi-pass membrane protein</topology>
    </subcellularLocation>
</comment>
<keyword evidence="4 9" id="KW-0812">Transmembrane</keyword>
<evidence type="ECO:0000313" key="12">
    <source>
        <dbReference type="Proteomes" id="UP000186601"/>
    </source>
</evidence>
<feature type="transmembrane region" description="Helical" evidence="9">
    <location>
        <begin position="306"/>
        <end position="329"/>
    </location>
</feature>
<dbReference type="PROSITE" id="PS50850">
    <property type="entry name" value="MFS"/>
    <property type="match status" value="1"/>
</dbReference>
<evidence type="ECO:0000256" key="9">
    <source>
        <dbReference type="SAM" id="Phobius"/>
    </source>
</evidence>
<evidence type="ECO:0000256" key="8">
    <source>
        <dbReference type="RuleBase" id="RU003346"/>
    </source>
</evidence>
<comment type="catalytic activity">
    <reaction evidence="7">
        <text>myo-inositol(out) + H(+)(out) = myo-inositol(in) + H(+)(in)</text>
        <dbReference type="Rhea" id="RHEA:60364"/>
        <dbReference type="ChEBI" id="CHEBI:15378"/>
        <dbReference type="ChEBI" id="CHEBI:17268"/>
    </reaction>
</comment>
<evidence type="ECO:0000256" key="7">
    <source>
        <dbReference type="ARBA" id="ARBA00049119"/>
    </source>
</evidence>
<dbReference type="GO" id="GO:0005351">
    <property type="term" value="F:carbohydrate:proton symporter activity"/>
    <property type="evidence" value="ECO:0007669"/>
    <property type="project" value="TreeGrafter"/>
</dbReference>
<comment type="caution">
    <text evidence="11">The sequence shown here is derived from an EMBL/GenBank/DDBJ whole genome shotgun (WGS) entry which is preliminary data.</text>
</comment>
<evidence type="ECO:0000256" key="4">
    <source>
        <dbReference type="ARBA" id="ARBA00022692"/>
    </source>
</evidence>
<feature type="transmembrane region" description="Helical" evidence="9">
    <location>
        <begin position="382"/>
        <end position="406"/>
    </location>
</feature>
<dbReference type="GO" id="GO:0016020">
    <property type="term" value="C:membrane"/>
    <property type="evidence" value="ECO:0007669"/>
    <property type="project" value="UniProtKB-SubCell"/>
</dbReference>
<dbReference type="EMBL" id="MLYV02000601">
    <property type="protein sequence ID" value="PSR82021.1"/>
    <property type="molecule type" value="Genomic_DNA"/>
</dbReference>
<organism evidence="11 12">
    <name type="scientific">Hermanssonia centrifuga</name>
    <dbReference type="NCBI Taxonomy" id="98765"/>
    <lineage>
        <taxon>Eukaryota</taxon>
        <taxon>Fungi</taxon>
        <taxon>Dikarya</taxon>
        <taxon>Basidiomycota</taxon>
        <taxon>Agaricomycotina</taxon>
        <taxon>Agaricomycetes</taxon>
        <taxon>Polyporales</taxon>
        <taxon>Meruliaceae</taxon>
        <taxon>Hermanssonia</taxon>
    </lineage>
</organism>
<dbReference type="AlphaFoldDB" id="A0A2R6P0A3"/>
<dbReference type="OrthoDB" id="508119at2759"/>
<dbReference type="InterPro" id="IPR005828">
    <property type="entry name" value="MFS_sugar_transport-like"/>
</dbReference>
<dbReference type="Pfam" id="PF00083">
    <property type="entry name" value="Sugar_tr"/>
    <property type="match status" value="1"/>
</dbReference>
<feature type="transmembrane region" description="Helical" evidence="9">
    <location>
        <begin position="16"/>
        <end position="43"/>
    </location>
</feature>
<comment type="similarity">
    <text evidence="2 8">Belongs to the major facilitator superfamily. Sugar transporter (TC 2.A.1.1) family.</text>
</comment>
<feature type="domain" description="Major facilitator superfamily (MFS) profile" evidence="10">
    <location>
        <begin position="19"/>
        <end position="472"/>
    </location>
</feature>
<dbReference type="PANTHER" id="PTHR48022:SF81">
    <property type="entry name" value="MAJOR FACILITATOR SUPERFAMILY (MFS) PROFILE DOMAIN-CONTAINING PROTEIN"/>
    <property type="match status" value="1"/>
</dbReference>
<keyword evidence="3 8" id="KW-0813">Transport</keyword>
<dbReference type="PRINTS" id="PR00171">
    <property type="entry name" value="SUGRTRNSPORT"/>
</dbReference>
<dbReference type="PANTHER" id="PTHR48022">
    <property type="entry name" value="PLASTIDIC GLUCOSE TRANSPORTER 4"/>
    <property type="match status" value="1"/>
</dbReference>
<dbReference type="InterPro" id="IPR036259">
    <property type="entry name" value="MFS_trans_sf"/>
</dbReference>
<evidence type="ECO:0000256" key="3">
    <source>
        <dbReference type="ARBA" id="ARBA00022448"/>
    </source>
</evidence>
<evidence type="ECO:0000256" key="1">
    <source>
        <dbReference type="ARBA" id="ARBA00004141"/>
    </source>
</evidence>
<feature type="transmembrane region" description="Helical" evidence="9">
    <location>
        <begin position="94"/>
        <end position="114"/>
    </location>
</feature>